<evidence type="ECO:0000313" key="2">
    <source>
        <dbReference type="EMBL" id="CAI9261149.1"/>
    </source>
</evidence>
<dbReference type="Proteomes" id="UP001177003">
    <property type="component" value="Chromosome 0"/>
</dbReference>
<feature type="region of interest" description="Disordered" evidence="1">
    <location>
        <begin position="288"/>
        <end position="323"/>
    </location>
</feature>
<feature type="compositionally biased region" description="Low complexity" evidence="1">
    <location>
        <begin position="185"/>
        <end position="207"/>
    </location>
</feature>
<accession>A0AA35XZL2</accession>
<feature type="compositionally biased region" description="Basic residues" evidence="1">
    <location>
        <begin position="290"/>
        <end position="304"/>
    </location>
</feature>
<feature type="region of interest" description="Disordered" evidence="1">
    <location>
        <begin position="166"/>
        <end position="207"/>
    </location>
</feature>
<feature type="compositionally biased region" description="Basic residues" evidence="1">
    <location>
        <begin position="241"/>
        <end position="257"/>
    </location>
</feature>
<organism evidence="2 3">
    <name type="scientific">Lactuca saligna</name>
    <name type="common">Willowleaf lettuce</name>
    <dbReference type="NCBI Taxonomy" id="75948"/>
    <lineage>
        <taxon>Eukaryota</taxon>
        <taxon>Viridiplantae</taxon>
        <taxon>Streptophyta</taxon>
        <taxon>Embryophyta</taxon>
        <taxon>Tracheophyta</taxon>
        <taxon>Spermatophyta</taxon>
        <taxon>Magnoliopsida</taxon>
        <taxon>eudicotyledons</taxon>
        <taxon>Gunneridae</taxon>
        <taxon>Pentapetalae</taxon>
        <taxon>asterids</taxon>
        <taxon>campanulids</taxon>
        <taxon>Asterales</taxon>
        <taxon>Asteraceae</taxon>
        <taxon>Cichorioideae</taxon>
        <taxon>Cichorieae</taxon>
        <taxon>Lactucinae</taxon>
        <taxon>Lactuca</taxon>
    </lineage>
</organism>
<protein>
    <submittedName>
        <fullName evidence="2">Uncharacterized protein</fullName>
    </submittedName>
</protein>
<dbReference type="EMBL" id="OX465086">
    <property type="protein sequence ID" value="CAI9261149.1"/>
    <property type="molecule type" value="Genomic_DNA"/>
</dbReference>
<reference evidence="2" key="1">
    <citation type="submission" date="2023-04" db="EMBL/GenBank/DDBJ databases">
        <authorList>
            <person name="Vijverberg K."/>
            <person name="Xiong W."/>
            <person name="Schranz E."/>
        </authorList>
    </citation>
    <scope>NUCLEOTIDE SEQUENCE</scope>
</reference>
<gene>
    <name evidence="2" type="ORF">LSALG_LOCUS1947</name>
</gene>
<keyword evidence="3" id="KW-1185">Reference proteome</keyword>
<name>A0AA35XZL2_LACSI</name>
<sequence>MDDIDYDLIFGISNHAVDAEVHAPDNYIPELSKLTDESSSTPQEGEPMDDSPLEREQLDSNTLNDEEHSFEGEQEQLNAEIKGEHVVEEEHNVDDACSNAGSEYDEIFEDAPLEFDPAYPPMEKWTRDHPKDQVIGNPQEGVLTRAQIRAQNEAYVKTFDSSIPTGILLPREAKKSKKSKKDEPTSPAKKAKGSTSSKSTTQKQENVVVTIEATTVITPVVEESQEDVVVPSKIEMFRRINMKSKHKRKSSSKKLLRKPQLSHQGVMFREVPVPVSPASKKRVAEDMAKHLSHSKKKKTKKARKIVSSSESTEEDERVPETPETTILTSSIPETTVIFTPEVSIAKSIFEEEVKKVREDVNLKIQELHEEMNKEIIFVQHDYASLHQKVDIICDAVTKFVKMSDEVVERAEGDIHKASFVSFNNS</sequence>
<feature type="region of interest" description="Disordered" evidence="1">
    <location>
        <begin position="241"/>
        <end position="260"/>
    </location>
</feature>
<feature type="region of interest" description="Disordered" evidence="1">
    <location>
        <begin position="114"/>
        <end position="136"/>
    </location>
</feature>
<proteinExistence type="predicted"/>
<evidence type="ECO:0000313" key="3">
    <source>
        <dbReference type="Proteomes" id="UP001177003"/>
    </source>
</evidence>
<dbReference type="AlphaFoldDB" id="A0AA35XZL2"/>
<evidence type="ECO:0000256" key="1">
    <source>
        <dbReference type="SAM" id="MobiDB-lite"/>
    </source>
</evidence>
<feature type="region of interest" description="Disordered" evidence="1">
    <location>
        <begin position="30"/>
        <end position="74"/>
    </location>
</feature>